<feature type="transmembrane region" description="Helical" evidence="1">
    <location>
        <begin position="64"/>
        <end position="83"/>
    </location>
</feature>
<evidence type="ECO:0000313" key="6">
    <source>
        <dbReference type="Proteomes" id="UP000269044"/>
    </source>
</evidence>
<gene>
    <name evidence="4" type="ORF">ALQ08_01103</name>
    <name evidence="3" type="ORF">ALQ28_03264</name>
</gene>
<organism evidence="3 5">
    <name type="scientific">Pseudomonas syringae pv. delphinii</name>
    <dbReference type="NCBI Taxonomy" id="192088"/>
    <lineage>
        <taxon>Bacteria</taxon>
        <taxon>Pseudomonadati</taxon>
        <taxon>Pseudomonadota</taxon>
        <taxon>Gammaproteobacteria</taxon>
        <taxon>Pseudomonadales</taxon>
        <taxon>Pseudomonadaceae</taxon>
        <taxon>Pseudomonas</taxon>
    </lineage>
</organism>
<proteinExistence type="predicted"/>
<evidence type="ECO:0000313" key="3">
    <source>
        <dbReference type="EMBL" id="RMP08719.1"/>
    </source>
</evidence>
<keyword evidence="1" id="KW-0472">Membrane</keyword>
<dbReference type="GO" id="GO:0016747">
    <property type="term" value="F:acyltransferase activity, transferring groups other than amino-acyl groups"/>
    <property type="evidence" value="ECO:0007669"/>
    <property type="project" value="InterPro"/>
</dbReference>
<reference evidence="5 6" key="1">
    <citation type="submission" date="2018-08" db="EMBL/GenBank/DDBJ databases">
        <title>Recombination of ecologically and evolutionarily significant loci maintains genetic cohesion in the Pseudomonas syringae species complex.</title>
        <authorList>
            <person name="Dillon M."/>
            <person name="Thakur S."/>
            <person name="Almeida R.N.D."/>
            <person name="Weir B.S."/>
            <person name="Guttman D.S."/>
        </authorList>
    </citation>
    <scope>NUCLEOTIDE SEQUENCE [LARGE SCALE GENOMIC DNA]</scope>
    <source>
        <strain evidence="4 6">ICMP 13052</strain>
        <strain evidence="3 5">ICMP 4330</strain>
    </source>
</reference>
<keyword evidence="3" id="KW-0808">Transferase</keyword>
<feature type="transmembrane region" description="Helical" evidence="1">
    <location>
        <begin position="36"/>
        <end position="52"/>
    </location>
</feature>
<dbReference type="Proteomes" id="UP000267908">
    <property type="component" value="Unassembled WGS sequence"/>
</dbReference>
<dbReference type="InterPro" id="IPR002656">
    <property type="entry name" value="Acyl_transf_3_dom"/>
</dbReference>
<evidence type="ECO:0000256" key="1">
    <source>
        <dbReference type="SAM" id="Phobius"/>
    </source>
</evidence>
<dbReference type="EMBL" id="RBRA01000180">
    <property type="protein sequence ID" value="RMQ22960.1"/>
    <property type="molecule type" value="Genomic_DNA"/>
</dbReference>
<keyword evidence="1" id="KW-0812">Transmembrane</keyword>
<dbReference type="PANTHER" id="PTHR23028">
    <property type="entry name" value="ACETYLTRANSFERASE"/>
    <property type="match status" value="1"/>
</dbReference>
<feature type="transmembrane region" description="Helical" evidence="1">
    <location>
        <begin position="196"/>
        <end position="214"/>
    </location>
</feature>
<feature type="transmembrane region" description="Helical" evidence="1">
    <location>
        <begin position="104"/>
        <end position="123"/>
    </location>
</feature>
<feature type="domain" description="Acyltransferase 3" evidence="2">
    <location>
        <begin position="31"/>
        <end position="337"/>
    </location>
</feature>
<dbReference type="Pfam" id="PF01757">
    <property type="entry name" value="Acyl_transf_3"/>
    <property type="match status" value="1"/>
</dbReference>
<feature type="transmembrane region" description="Helical" evidence="1">
    <location>
        <begin position="320"/>
        <end position="342"/>
    </location>
</feature>
<name>A0A0P9UB08_9PSED</name>
<dbReference type="AlphaFoldDB" id="A0A0P9UB08"/>
<keyword evidence="3" id="KW-0012">Acyltransferase</keyword>
<evidence type="ECO:0000259" key="2">
    <source>
        <dbReference type="Pfam" id="PF01757"/>
    </source>
</evidence>
<protein>
    <submittedName>
        <fullName evidence="3">Acyltransferase 3</fullName>
    </submittedName>
</protein>
<dbReference type="InterPro" id="IPR050879">
    <property type="entry name" value="Acyltransferase_3"/>
</dbReference>
<evidence type="ECO:0000313" key="5">
    <source>
        <dbReference type="Proteomes" id="UP000267908"/>
    </source>
</evidence>
<dbReference type="Proteomes" id="UP000269044">
    <property type="component" value="Unassembled WGS sequence"/>
</dbReference>
<accession>A0A0P9UB08</accession>
<dbReference type="GO" id="GO:0000271">
    <property type="term" value="P:polysaccharide biosynthetic process"/>
    <property type="evidence" value="ECO:0007669"/>
    <property type="project" value="TreeGrafter"/>
</dbReference>
<keyword evidence="1" id="KW-1133">Transmembrane helix</keyword>
<dbReference type="PANTHER" id="PTHR23028:SF53">
    <property type="entry name" value="ACYL_TRANSF_3 DOMAIN-CONTAINING PROTEIN"/>
    <property type="match status" value="1"/>
</dbReference>
<sequence>MRLIMNQKKVLVKIPPMDVLRCEEQRVISRNNSFDLIRHLAALAVLVSHHYVLSGFQEPMLKGYSSLGAIAVLAFFAISGFLISQSFLTTASFYAYMEKRVARILPALIACAFLMVYVAGIIFSKNSGVGYVFSLESVIDFFKVIVFGRVDVNDITSGFIFKDSFNGSLWTLKIEFGFYVALALALMAMRSAVMPIIIALLFCITAYICTVSMHPMAPKFLVYSTVGIAFFLGSSFYFYRALFDRPKVKLSMALASVVLIVTSLNTPFVMVLASVGISVLVLMVGTLFNEKIIRSRFDISYGMYLYAFPVQQLMINLSSLGFYASLLTSIAVVVFLSTLSWFSVEKPVLSYVHGKSGRRLSVASVQ</sequence>
<comment type="caution">
    <text evidence="3">The sequence shown here is derived from an EMBL/GenBank/DDBJ whole genome shotgun (WGS) entry which is preliminary data.</text>
</comment>
<dbReference type="EMBL" id="RBQG01000282">
    <property type="protein sequence ID" value="RMP08719.1"/>
    <property type="molecule type" value="Genomic_DNA"/>
</dbReference>
<feature type="transmembrane region" description="Helical" evidence="1">
    <location>
        <begin position="270"/>
        <end position="288"/>
    </location>
</feature>
<dbReference type="GO" id="GO:0016020">
    <property type="term" value="C:membrane"/>
    <property type="evidence" value="ECO:0007669"/>
    <property type="project" value="TreeGrafter"/>
</dbReference>
<feature type="transmembrane region" description="Helical" evidence="1">
    <location>
        <begin position="220"/>
        <end position="239"/>
    </location>
</feature>
<evidence type="ECO:0000313" key="4">
    <source>
        <dbReference type="EMBL" id="RMQ22960.1"/>
    </source>
</evidence>